<keyword evidence="4" id="KW-1185">Reference proteome</keyword>
<evidence type="ECO:0000313" key="4">
    <source>
        <dbReference type="Proteomes" id="UP000317010"/>
    </source>
</evidence>
<dbReference type="RefSeq" id="WP_144914464.1">
    <property type="nucleotide sequence ID" value="NZ_VLLI01000010.1"/>
</dbReference>
<dbReference type="Proteomes" id="UP000317010">
    <property type="component" value="Unassembled WGS sequence"/>
</dbReference>
<dbReference type="EMBL" id="VLLI01000010">
    <property type="protein sequence ID" value="TWI97628.1"/>
    <property type="molecule type" value="Genomic_DNA"/>
</dbReference>
<reference evidence="3 4" key="1">
    <citation type="submission" date="2019-07" db="EMBL/GenBank/DDBJ databases">
        <title>Genomic Encyclopedia of Archaeal and Bacterial Type Strains, Phase II (KMG-II): from individual species to whole genera.</title>
        <authorList>
            <person name="Goeker M."/>
        </authorList>
    </citation>
    <scope>NUCLEOTIDE SEQUENCE [LARGE SCALE GENOMIC DNA]</scope>
    <source>
        <strain evidence="3 4">ATCC BAA-1854</strain>
    </source>
</reference>
<evidence type="ECO:0000259" key="2">
    <source>
        <dbReference type="Pfam" id="PF03432"/>
    </source>
</evidence>
<comment type="caution">
    <text evidence="3">The sequence shown here is derived from an EMBL/GenBank/DDBJ whole genome shotgun (WGS) entry which is preliminary data.</text>
</comment>
<feature type="region of interest" description="Disordered" evidence="1">
    <location>
        <begin position="356"/>
        <end position="427"/>
    </location>
</feature>
<gene>
    <name evidence="3" type="ORF">JN11_03450</name>
</gene>
<accession>A0A562TWD7</accession>
<dbReference type="Pfam" id="PF03432">
    <property type="entry name" value="Relaxase"/>
    <property type="match status" value="1"/>
</dbReference>
<sequence>MVTRFVNGKNIRGMLHYNENKVAAGEARLLLASGFAGDIDKFNLEQKLQRFEHLTMLNTRVKTNAVHITLNFDEQDKLSNEVLQQITLSYMEKIGFGDQPYLVYKHNDAAHTHVHIATINIKPDGNRIDTHGIGWKLSEPARIALEKEYALVQAKGRKNSNTLNIKPANLEKAIYGKTPTKRTITNIVNAVIGSYKFTSLAEFNAILKQFNVIADRGGENTMMREKGGLIYSLINDKGEEVGIPIKASAIYNKPTLANLQKEFDKNIERRKQYKDPLKEAIERVFKQYDAITKNTFIAELQKQHVNVVFRVNEQGYTYGITYIDNHNKTVFNGSDLGKVYSAKAILDRFSTKDKQVKPELKKEHKPILKRNAPNTTQQPKTYLKPPQQTNYLSLALAKYQPEAAPSGPRKKKKRRSKEKEQDQGLDL</sequence>
<feature type="domain" description="MobA/VirD2-like nuclease" evidence="2">
    <location>
        <begin position="17"/>
        <end position="151"/>
    </location>
</feature>
<dbReference type="InterPro" id="IPR005094">
    <property type="entry name" value="Endonuclease_MobA/VirD2"/>
</dbReference>
<proteinExistence type="predicted"/>
<feature type="compositionally biased region" description="Basic and acidic residues" evidence="1">
    <location>
        <begin position="356"/>
        <end position="366"/>
    </location>
</feature>
<feature type="compositionally biased region" description="Polar residues" evidence="1">
    <location>
        <begin position="372"/>
        <end position="392"/>
    </location>
</feature>
<evidence type="ECO:0000313" key="3">
    <source>
        <dbReference type="EMBL" id="TWI97628.1"/>
    </source>
</evidence>
<name>A0A562TWD7_9SPHI</name>
<dbReference type="OrthoDB" id="915634at2"/>
<feature type="compositionally biased region" description="Basic and acidic residues" evidence="1">
    <location>
        <begin position="417"/>
        <end position="427"/>
    </location>
</feature>
<dbReference type="AlphaFoldDB" id="A0A562TWD7"/>
<organism evidence="3 4">
    <name type="scientific">Mucilaginibacter frigoritolerans</name>
    <dbReference type="NCBI Taxonomy" id="652788"/>
    <lineage>
        <taxon>Bacteria</taxon>
        <taxon>Pseudomonadati</taxon>
        <taxon>Bacteroidota</taxon>
        <taxon>Sphingobacteriia</taxon>
        <taxon>Sphingobacteriales</taxon>
        <taxon>Sphingobacteriaceae</taxon>
        <taxon>Mucilaginibacter</taxon>
    </lineage>
</organism>
<protein>
    <submittedName>
        <fullName evidence="3">Relaxase/mobilization nuclease-like protein</fullName>
    </submittedName>
</protein>
<evidence type="ECO:0000256" key="1">
    <source>
        <dbReference type="SAM" id="MobiDB-lite"/>
    </source>
</evidence>